<reference evidence="16 17" key="1">
    <citation type="submission" date="2012-06" db="EMBL/GenBank/DDBJ databases">
        <title>Complete sequence of Thiocystis violascens DSM 198.</title>
        <authorList>
            <consortium name="US DOE Joint Genome Institute"/>
            <person name="Lucas S."/>
            <person name="Han J."/>
            <person name="Lapidus A."/>
            <person name="Cheng J.-F."/>
            <person name="Goodwin L."/>
            <person name="Pitluck S."/>
            <person name="Peters L."/>
            <person name="Ovchinnikova G."/>
            <person name="Teshima H."/>
            <person name="Detter J.C."/>
            <person name="Han C."/>
            <person name="Tapia R."/>
            <person name="Land M."/>
            <person name="Hauser L."/>
            <person name="Kyrpides N."/>
            <person name="Ivanova N."/>
            <person name="Pagani I."/>
            <person name="Vogl K."/>
            <person name="Liu Z."/>
            <person name="Frigaard N.-U."/>
            <person name="Bryant D."/>
            <person name="Woyke T."/>
        </authorList>
    </citation>
    <scope>NUCLEOTIDE SEQUENCE [LARGE SCALE GENOMIC DNA]</scope>
    <source>
        <strain evidence="17">ATCC 17096 / DSM 198 / 6111</strain>
    </source>
</reference>
<evidence type="ECO:0000256" key="2">
    <source>
        <dbReference type="ARBA" id="ARBA00022448"/>
    </source>
</evidence>
<dbReference type="Pfam" id="PF00593">
    <property type="entry name" value="TonB_dep_Rec_b-barrel"/>
    <property type="match status" value="1"/>
</dbReference>
<dbReference type="GO" id="GO:0006811">
    <property type="term" value="P:monoatomic ion transport"/>
    <property type="evidence" value="ECO:0007669"/>
    <property type="project" value="UniProtKB-KW"/>
</dbReference>
<dbReference type="InterPro" id="IPR037066">
    <property type="entry name" value="Plug_dom_sf"/>
</dbReference>
<keyword evidence="4 11" id="KW-0812">Transmembrane</keyword>
<keyword evidence="5 13" id="KW-0732">Signal</keyword>
<evidence type="ECO:0000256" key="7">
    <source>
        <dbReference type="ARBA" id="ARBA00023077"/>
    </source>
</evidence>
<feature type="signal peptide" evidence="13">
    <location>
        <begin position="1"/>
        <end position="20"/>
    </location>
</feature>
<evidence type="ECO:0000313" key="16">
    <source>
        <dbReference type="EMBL" id="AFL72769.1"/>
    </source>
</evidence>
<dbReference type="PANTHER" id="PTHR30069">
    <property type="entry name" value="TONB-DEPENDENT OUTER MEMBRANE RECEPTOR"/>
    <property type="match status" value="1"/>
</dbReference>
<dbReference type="OrthoDB" id="9815954at2"/>
<evidence type="ECO:0000256" key="9">
    <source>
        <dbReference type="ARBA" id="ARBA00023136"/>
    </source>
</evidence>
<keyword evidence="6" id="KW-0406">Ion transport</keyword>
<dbReference type="HOGENOM" id="CLU_008287_18_5_6"/>
<evidence type="ECO:0000256" key="1">
    <source>
        <dbReference type="ARBA" id="ARBA00004571"/>
    </source>
</evidence>
<dbReference type="EMBL" id="CP003154">
    <property type="protein sequence ID" value="AFL72769.1"/>
    <property type="molecule type" value="Genomic_DNA"/>
</dbReference>
<dbReference type="PANTHER" id="PTHR30069:SF53">
    <property type="entry name" value="COLICIN I RECEPTOR-RELATED"/>
    <property type="match status" value="1"/>
</dbReference>
<keyword evidence="10 11" id="KW-0998">Cell outer membrane</keyword>
<keyword evidence="9 11" id="KW-0472">Membrane</keyword>
<dbReference type="Gene3D" id="2.170.130.10">
    <property type="entry name" value="TonB-dependent receptor, plug domain"/>
    <property type="match status" value="1"/>
</dbReference>
<evidence type="ECO:0000256" key="5">
    <source>
        <dbReference type="ARBA" id="ARBA00022729"/>
    </source>
</evidence>
<keyword evidence="8" id="KW-0626">Porin</keyword>
<evidence type="ECO:0000256" key="12">
    <source>
        <dbReference type="RuleBase" id="RU003357"/>
    </source>
</evidence>
<dbReference type="Proteomes" id="UP000006062">
    <property type="component" value="Chromosome"/>
</dbReference>
<dbReference type="PROSITE" id="PS52016">
    <property type="entry name" value="TONB_DEPENDENT_REC_3"/>
    <property type="match status" value="1"/>
</dbReference>
<organism evidence="16 17">
    <name type="scientific">Thiocystis violascens (strain ATCC 17096 / DSM 198 / 6111)</name>
    <name type="common">Chromatium violascens</name>
    <dbReference type="NCBI Taxonomy" id="765911"/>
    <lineage>
        <taxon>Bacteria</taxon>
        <taxon>Pseudomonadati</taxon>
        <taxon>Pseudomonadota</taxon>
        <taxon>Gammaproteobacteria</taxon>
        <taxon>Chromatiales</taxon>
        <taxon>Chromatiaceae</taxon>
        <taxon>Thiocystis</taxon>
    </lineage>
</organism>
<proteinExistence type="inferred from homology"/>
<comment type="similarity">
    <text evidence="11 12">Belongs to the TonB-dependent receptor family.</text>
</comment>
<evidence type="ECO:0000256" key="4">
    <source>
        <dbReference type="ARBA" id="ARBA00022692"/>
    </source>
</evidence>
<keyword evidence="3 11" id="KW-1134">Transmembrane beta strand</keyword>
<dbReference type="NCBIfam" id="TIGR01779">
    <property type="entry name" value="TonB-B12"/>
    <property type="match status" value="1"/>
</dbReference>
<dbReference type="InterPro" id="IPR000531">
    <property type="entry name" value="Beta-barrel_TonB"/>
</dbReference>
<dbReference type="RefSeq" id="WP_014777263.1">
    <property type="nucleotide sequence ID" value="NC_018012.1"/>
</dbReference>
<dbReference type="eggNOG" id="COG4206">
    <property type="taxonomic scope" value="Bacteria"/>
</dbReference>
<evidence type="ECO:0000256" key="13">
    <source>
        <dbReference type="SAM" id="SignalP"/>
    </source>
</evidence>
<dbReference type="GO" id="GO:0015420">
    <property type="term" value="F:ABC-type vitamin B12 transporter activity"/>
    <property type="evidence" value="ECO:0007669"/>
    <property type="project" value="InterPro"/>
</dbReference>
<keyword evidence="17" id="KW-1185">Reference proteome</keyword>
<accession>I3Y701</accession>
<dbReference type="InterPro" id="IPR012910">
    <property type="entry name" value="Plug_dom"/>
</dbReference>
<protein>
    <submittedName>
        <fullName evidence="16">TonB-dependent vitamin B12 receptor</fullName>
    </submittedName>
</protein>
<dbReference type="KEGG" id="tvi:Thivi_0715"/>
<feature type="domain" description="TonB-dependent receptor plug" evidence="15">
    <location>
        <begin position="42"/>
        <end position="147"/>
    </location>
</feature>
<dbReference type="GO" id="GO:0009279">
    <property type="term" value="C:cell outer membrane"/>
    <property type="evidence" value="ECO:0007669"/>
    <property type="project" value="UniProtKB-SubCell"/>
</dbReference>
<gene>
    <name evidence="16" type="ordered locus">Thivi_0715</name>
</gene>
<evidence type="ECO:0000259" key="14">
    <source>
        <dbReference type="Pfam" id="PF00593"/>
    </source>
</evidence>
<evidence type="ECO:0000313" key="17">
    <source>
        <dbReference type="Proteomes" id="UP000006062"/>
    </source>
</evidence>
<dbReference type="SUPFAM" id="SSF56935">
    <property type="entry name" value="Porins"/>
    <property type="match status" value="1"/>
</dbReference>
<evidence type="ECO:0000256" key="6">
    <source>
        <dbReference type="ARBA" id="ARBA00023065"/>
    </source>
</evidence>
<keyword evidence="7 12" id="KW-0798">TonB box</keyword>
<dbReference type="InterPro" id="IPR039426">
    <property type="entry name" value="TonB-dep_rcpt-like"/>
</dbReference>
<feature type="domain" description="TonB-dependent receptor-like beta-barrel" evidence="14">
    <location>
        <begin position="223"/>
        <end position="597"/>
    </location>
</feature>
<feature type="chain" id="PRO_5003682508" evidence="13">
    <location>
        <begin position="21"/>
        <end position="628"/>
    </location>
</feature>
<dbReference type="Pfam" id="PF07715">
    <property type="entry name" value="Plug"/>
    <property type="match status" value="1"/>
</dbReference>
<sequence length="628" mass="67293">MNYPLMLAALTVPLASLALADESATTLAPVVVTATRTPEPESQTLASVTVIDRAEIERRQARSVPDLLRGIPGVAIAQSGGAGHPASIFLRGTNADHVLVLIDGVKVGSATLGTAPLQNLPIEQIDRIEVVRGPRSSLYGSEAIGGVIQIFTKQGGGPLTARASIGGGTLGTGSVSAGVSGGGDQGWFNLGANLDRTDGINACDGSPSPFAGCGVTQPDRDGYRNVGVNLRAGYAFSDAAKLDVHLLRSENRSDFDGSLFSGNISRAEQQVVGASATLKPLKPWTVILAAGYSWDKHRSFYEDVALSLDDFFVDSFNTERETYSLQNDVAILPGQIATLGVDYLNDRVDGTVDYNEDSRDNLGVFGEYQGRFGAADLKLSLRQDDNQQFGAHVTGNAALGYLFGNGIQLSLSYGTAFKGPTFNELYYPGFGNPDLDPEQSHSLELGLGGNLPLGAQASGRWGISLYQTEIDDMIAFDAPTFAAANIASARIQGIEASGSARILDLELAANLTLLNPENRSDGANEGNLLPRRPEQTFRFDLDRQFQRWSAGATLFVAGRRFDDLANRTRLDGYTLVDLRAEYAITPALRLQARLENVFDEEYETAYLFNQPGRAAYLTLRYAFEPGLE</sequence>
<evidence type="ECO:0000256" key="3">
    <source>
        <dbReference type="ARBA" id="ARBA00022452"/>
    </source>
</evidence>
<evidence type="ECO:0000256" key="10">
    <source>
        <dbReference type="ARBA" id="ARBA00023237"/>
    </source>
</evidence>
<dbReference type="CDD" id="cd01347">
    <property type="entry name" value="ligand_gated_channel"/>
    <property type="match status" value="1"/>
</dbReference>
<dbReference type="InterPro" id="IPR036942">
    <property type="entry name" value="Beta-barrel_TonB_sf"/>
</dbReference>
<dbReference type="InterPro" id="IPR010101">
    <property type="entry name" value="B12_transptr_BtuB"/>
</dbReference>
<dbReference type="Gene3D" id="2.40.170.20">
    <property type="entry name" value="TonB-dependent receptor, beta-barrel domain"/>
    <property type="match status" value="1"/>
</dbReference>
<comment type="subcellular location">
    <subcellularLocation>
        <location evidence="1 11">Cell outer membrane</location>
        <topology evidence="1 11">Multi-pass membrane protein</topology>
    </subcellularLocation>
</comment>
<dbReference type="GO" id="GO:0046930">
    <property type="term" value="C:pore complex"/>
    <property type="evidence" value="ECO:0007669"/>
    <property type="project" value="UniProtKB-KW"/>
</dbReference>
<evidence type="ECO:0000256" key="8">
    <source>
        <dbReference type="ARBA" id="ARBA00023114"/>
    </source>
</evidence>
<dbReference type="STRING" id="765911.Thivi_0715"/>
<dbReference type="GO" id="GO:0015288">
    <property type="term" value="F:porin activity"/>
    <property type="evidence" value="ECO:0007669"/>
    <property type="project" value="UniProtKB-KW"/>
</dbReference>
<keyword evidence="2 11" id="KW-0813">Transport</keyword>
<dbReference type="AlphaFoldDB" id="I3Y701"/>
<evidence type="ECO:0000256" key="11">
    <source>
        <dbReference type="PROSITE-ProRule" id="PRU01360"/>
    </source>
</evidence>
<name>I3Y701_THIV6</name>
<keyword evidence="16" id="KW-0675">Receptor</keyword>
<evidence type="ECO:0000259" key="15">
    <source>
        <dbReference type="Pfam" id="PF07715"/>
    </source>
</evidence>